<dbReference type="PANTHER" id="PTHR41287">
    <property type="match status" value="1"/>
</dbReference>
<dbReference type="EMBL" id="CP063450">
    <property type="protein sequence ID" value="QOV99520.1"/>
    <property type="molecule type" value="Genomic_DNA"/>
</dbReference>
<dbReference type="InterPro" id="IPR005021">
    <property type="entry name" value="Terminase_largesu-like"/>
</dbReference>
<reference evidence="2 3" key="1">
    <citation type="submission" date="2020-10" db="EMBL/GenBank/DDBJ databases">
        <title>Whole genome sequence of oil-degrading bacteria Rhodococcus pyridinivorans strain 5Ap.</title>
        <authorList>
            <person name="Akhremchuk A.E."/>
            <person name="Valentovich L.N."/>
            <person name="Charniauskaya M.I."/>
            <person name="Bukliarevich H.A."/>
            <person name="Titok M.A."/>
        </authorList>
    </citation>
    <scope>NUCLEOTIDE SEQUENCE [LARGE SCALE GENOMIC DNA]</scope>
    <source>
        <strain evidence="2 3">5Ap</strain>
    </source>
</reference>
<accession>A0A7M2XRG4</accession>
<proteinExistence type="predicted"/>
<evidence type="ECO:0000256" key="1">
    <source>
        <dbReference type="SAM" id="MobiDB-lite"/>
    </source>
</evidence>
<name>A0A7M2XRG4_9NOCA</name>
<dbReference type="RefSeq" id="WP_193903148.1">
    <property type="nucleotide sequence ID" value="NZ_CP063450.1"/>
</dbReference>
<protein>
    <submittedName>
        <fullName evidence="2">Terminase</fullName>
    </submittedName>
</protein>
<dbReference type="Proteomes" id="UP000593818">
    <property type="component" value="Chromosome"/>
</dbReference>
<keyword evidence="3" id="KW-1185">Reference proteome</keyword>
<feature type="region of interest" description="Disordered" evidence="1">
    <location>
        <begin position="151"/>
        <end position="178"/>
    </location>
</feature>
<dbReference type="AlphaFoldDB" id="A0A7M2XRG4"/>
<dbReference type="PANTHER" id="PTHR41287:SF1">
    <property type="entry name" value="PROTEIN YMFN"/>
    <property type="match status" value="1"/>
</dbReference>
<evidence type="ECO:0000313" key="3">
    <source>
        <dbReference type="Proteomes" id="UP000593818"/>
    </source>
</evidence>
<gene>
    <name evidence="2" type="ORF">INP59_03715</name>
</gene>
<evidence type="ECO:0000313" key="2">
    <source>
        <dbReference type="EMBL" id="QOV99520.1"/>
    </source>
</evidence>
<organism evidence="2 3">
    <name type="scientific">Rhodococcus pyridinivorans</name>
    <dbReference type="NCBI Taxonomy" id="103816"/>
    <lineage>
        <taxon>Bacteria</taxon>
        <taxon>Bacillati</taxon>
        <taxon>Actinomycetota</taxon>
        <taxon>Actinomycetes</taxon>
        <taxon>Mycobacteriales</taxon>
        <taxon>Nocardiaceae</taxon>
        <taxon>Rhodococcus</taxon>
    </lineage>
</organism>
<sequence length="526" mass="59194">MRAAARSEWSELRGHTTPRLYTPELRELTPATSLGYECIAFLEDDLGWELYPWQRWLYIHALELDETGTTFRFDTIVIEVARQNGKTRWLLGLVLWRLYVDMARLVISSAQDLDKAEELLEEGYELIAEDPELGEELVKYVQVNGKRRIDLCPPDPDSDDPRKRRKRRWKAQTSTRKGGRSLSADLAILDELREHQKWDAWNAIAPTTTAIRRSQVVAVSNAGDNTSVVLRALRTTALRRIETGQTADTKVGWFEWSAPDGVPYRDPQYWPYANPSLGYSGMTVEKLAGFADGDEAGFRTEHLCQWVDTIEPGVFPEGSWEACRDPDSRRDPDGRFALAVDVSWNRAWSYITIAALREDGLVHLELVAARAGTDWVADWFRQRLHKFREVVVQARGAPASSLIGPLREVALHDEDGSVSVDDEGNELCLNVIEWGGSELAVGSGQFFDAVVERKIRHRGQPRLSAAAELAKSKASGDAWIFERKNSAGDTAPVVAGVAAYWRLNQPVEDPGTSAYDDYDDDELIFA</sequence>
<dbReference type="Gene3D" id="3.40.50.300">
    <property type="entry name" value="P-loop containing nucleotide triphosphate hydrolases"/>
    <property type="match status" value="1"/>
</dbReference>
<dbReference type="InterPro" id="IPR027417">
    <property type="entry name" value="P-loop_NTPase"/>
</dbReference>